<evidence type="ECO:0000256" key="4">
    <source>
        <dbReference type="ARBA" id="ARBA00022517"/>
    </source>
</evidence>
<feature type="compositionally biased region" description="Basic residues" evidence="14">
    <location>
        <begin position="27"/>
        <end position="42"/>
    </location>
</feature>
<name>A0ABR3GSH1_9PEZI</name>
<feature type="compositionally biased region" description="Basic residues" evidence="14">
    <location>
        <begin position="65"/>
        <end position="78"/>
    </location>
</feature>
<keyword evidence="5" id="KW-0698">rRNA processing</keyword>
<organism evidence="17 18">
    <name type="scientific">Discina gigas</name>
    <dbReference type="NCBI Taxonomy" id="1032678"/>
    <lineage>
        <taxon>Eukaryota</taxon>
        <taxon>Fungi</taxon>
        <taxon>Dikarya</taxon>
        <taxon>Ascomycota</taxon>
        <taxon>Pezizomycotina</taxon>
        <taxon>Pezizomycetes</taxon>
        <taxon>Pezizales</taxon>
        <taxon>Discinaceae</taxon>
        <taxon>Discina</taxon>
    </lineage>
</organism>
<accession>A0ABR3GSH1</accession>
<evidence type="ECO:0000256" key="6">
    <source>
        <dbReference type="ARBA" id="ARBA00022741"/>
    </source>
</evidence>
<evidence type="ECO:0000256" key="3">
    <source>
        <dbReference type="ARBA" id="ARBA00012552"/>
    </source>
</evidence>
<dbReference type="SMART" id="SM00487">
    <property type="entry name" value="DEXDc"/>
    <property type="match status" value="1"/>
</dbReference>
<dbReference type="CDD" id="cd18787">
    <property type="entry name" value="SF2_C_DEAD"/>
    <property type="match status" value="1"/>
</dbReference>
<comment type="caution">
    <text evidence="17">The sequence shown here is derived from an EMBL/GenBank/DDBJ whole genome shotgun (WGS) entry which is preliminary data.</text>
</comment>
<comment type="similarity">
    <text evidence="2">Belongs to the DEAD box helicase family. DDX5/DBP2 subfamily.</text>
</comment>
<dbReference type="Proteomes" id="UP001447188">
    <property type="component" value="Unassembled WGS sequence"/>
</dbReference>
<feature type="compositionally biased region" description="Basic and acidic residues" evidence="14">
    <location>
        <begin position="98"/>
        <end position="128"/>
    </location>
</feature>
<sequence length="608" mass="66907">MAKRTIEDVEAEAEAEATVTETELISKKKKKDRREKGSKKSKIAVGEAALAIESSNGVSADGDRKKRKNDKREKKEKKNRKEKERKLEESGDVPDLMDIDKPEKLAGELPKLSKEERKAARKASKESGGKAAENGAALDETVPADKYNGAIGVPTSTSGYTESLELTNLPKTTVDEYLNKHAISINDPHKSNLRPVTSFSYLPPHTFDFSVFAAPTPIQAATWPYTLSGYDCIGVAETGSGKTLAFAVPAIRHISSLKTSSKGSSGVKVVVVSPTRELAMQIYETMEKFSKAARLTAVCIYGGVPKDEQRQKLKRADIIVATPGRLQDLIDEGCADLSKVSYLVLDEADRMLDKGFEDAIRRIISVTPTASRQTLMFTATWPTSVRDLAATFMKTPVKITIGDRDDLRANIRIQQTIEVIDQRAKEQRLLSLLRQHQGGTQKDDRILVFCLYKKEATRVEMFLRSQGCRVAAIHGDLSQAQRTQALSRFKDGSCPLLIATDVAARGLDIPKVKLVINVTFPLTIEDYVHRIGRTGRAGADGMAYTFFTEHDKAHSGALVNVLKAAKQPVPESLLKFGTTVKKKEHSAYGAFYKETDGAKVATKIKFDD</sequence>
<evidence type="ECO:0000313" key="17">
    <source>
        <dbReference type="EMBL" id="KAL0638878.1"/>
    </source>
</evidence>
<keyword evidence="7 13" id="KW-0378">Hydrolase</keyword>
<dbReference type="CDD" id="cd00268">
    <property type="entry name" value="DEADc"/>
    <property type="match status" value="1"/>
</dbReference>
<evidence type="ECO:0000256" key="7">
    <source>
        <dbReference type="ARBA" id="ARBA00022801"/>
    </source>
</evidence>
<dbReference type="EC" id="3.6.4.13" evidence="3"/>
<dbReference type="Pfam" id="PF00271">
    <property type="entry name" value="Helicase_C"/>
    <property type="match status" value="1"/>
</dbReference>
<comment type="catalytic activity">
    <reaction evidence="12">
        <text>ATP + H2O = ADP + phosphate + H(+)</text>
        <dbReference type="Rhea" id="RHEA:13065"/>
        <dbReference type="ChEBI" id="CHEBI:15377"/>
        <dbReference type="ChEBI" id="CHEBI:15378"/>
        <dbReference type="ChEBI" id="CHEBI:30616"/>
        <dbReference type="ChEBI" id="CHEBI:43474"/>
        <dbReference type="ChEBI" id="CHEBI:456216"/>
        <dbReference type="EC" id="3.6.4.13"/>
    </reaction>
</comment>
<keyword evidence="9 13" id="KW-0067">ATP-binding</keyword>
<dbReference type="PROSITE" id="PS51194">
    <property type="entry name" value="HELICASE_CTER"/>
    <property type="match status" value="1"/>
</dbReference>
<dbReference type="PROSITE" id="PS51192">
    <property type="entry name" value="HELICASE_ATP_BIND_1"/>
    <property type="match status" value="1"/>
</dbReference>
<keyword evidence="10" id="KW-0539">Nucleus</keyword>
<keyword evidence="6 13" id="KW-0547">Nucleotide-binding</keyword>
<dbReference type="PROSITE" id="PS00039">
    <property type="entry name" value="DEAD_ATP_HELICASE"/>
    <property type="match status" value="1"/>
</dbReference>
<evidence type="ECO:0000256" key="11">
    <source>
        <dbReference type="ARBA" id="ARBA00037449"/>
    </source>
</evidence>
<evidence type="ECO:0000256" key="9">
    <source>
        <dbReference type="ARBA" id="ARBA00022840"/>
    </source>
</evidence>
<evidence type="ECO:0000256" key="13">
    <source>
        <dbReference type="RuleBase" id="RU000492"/>
    </source>
</evidence>
<dbReference type="Gene3D" id="3.40.50.300">
    <property type="entry name" value="P-loop containing nucleotide triphosphate hydrolases"/>
    <property type="match status" value="2"/>
</dbReference>
<comment type="function">
    <text evidence="11">ATP-dependent RNA helicase required for 60S ribosomal subunit synthesis. Involved in efficient pre-rRNA processing, predominantly at site A3, which is necessary for the normal formation of 25S and 5.8S rRNAs.</text>
</comment>
<proteinExistence type="inferred from homology"/>
<evidence type="ECO:0000256" key="10">
    <source>
        <dbReference type="ARBA" id="ARBA00023242"/>
    </source>
</evidence>
<dbReference type="InterPro" id="IPR014001">
    <property type="entry name" value="Helicase_ATP-bd"/>
</dbReference>
<evidence type="ECO:0000256" key="5">
    <source>
        <dbReference type="ARBA" id="ARBA00022552"/>
    </source>
</evidence>
<evidence type="ECO:0000256" key="14">
    <source>
        <dbReference type="SAM" id="MobiDB-lite"/>
    </source>
</evidence>
<feature type="domain" description="Helicase ATP-binding" evidence="15">
    <location>
        <begin position="223"/>
        <end position="399"/>
    </location>
</feature>
<comment type="subcellular location">
    <subcellularLocation>
        <location evidence="1">Nucleus</location>
        <location evidence="1">Nucleolus</location>
    </subcellularLocation>
</comment>
<evidence type="ECO:0000259" key="16">
    <source>
        <dbReference type="PROSITE" id="PS51194"/>
    </source>
</evidence>
<dbReference type="GO" id="GO:0003724">
    <property type="term" value="F:RNA helicase activity"/>
    <property type="evidence" value="ECO:0007669"/>
    <property type="project" value="UniProtKB-EC"/>
</dbReference>
<evidence type="ECO:0000256" key="12">
    <source>
        <dbReference type="ARBA" id="ARBA00047984"/>
    </source>
</evidence>
<feature type="region of interest" description="Disordered" evidence="14">
    <location>
        <begin position="1"/>
        <end position="140"/>
    </location>
</feature>
<dbReference type="SUPFAM" id="SSF52540">
    <property type="entry name" value="P-loop containing nucleoside triphosphate hydrolases"/>
    <property type="match status" value="1"/>
</dbReference>
<feature type="compositionally biased region" description="Basic and acidic residues" evidence="14">
    <location>
        <begin position="79"/>
        <end position="89"/>
    </location>
</feature>
<protein>
    <recommendedName>
        <fullName evidence="3">RNA helicase</fullName>
        <ecNumber evidence="3">3.6.4.13</ecNumber>
    </recommendedName>
</protein>
<dbReference type="SMART" id="SM00490">
    <property type="entry name" value="HELICc"/>
    <property type="match status" value="1"/>
</dbReference>
<evidence type="ECO:0000256" key="2">
    <source>
        <dbReference type="ARBA" id="ARBA00009334"/>
    </source>
</evidence>
<evidence type="ECO:0000256" key="1">
    <source>
        <dbReference type="ARBA" id="ARBA00004604"/>
    </source>
</evidence>
<dbReference type="EMBL" id="JBBBZM010000017">
    <property type="protein sequence ID" value="KAL0638878.1"/>
    <property type="molecule type" value="Genomic_DNA"/>
</dbReference>
<evidence type="ECO:0000313" key="18">
    <source>
        <dbReference type="Proteomes" id="UP001447188"/>
    </source>
</evidence>
<dbReference type="Pfam" id="PF00270">
    <property type="entry name" value="DEAD"/>
    <property type="match status" value="1"/>
</dbReference>
<dbReference type="InterPro" id="IPR044742">
    <property type="entry name" value="DEAD/DEAH_RhlB"/>
</dbReference>
<keyword evidence="18" id="KW-1185">Reference proteome</keyword>
<dbReference type="InterPro" id="IPR000629">
    <property type="entry name" value="RNA-helicase_DEAD-box_CS"/>
</dbReference>
<feature type="domain" description="Helicase C-terminal" evidence="16">
    <location>
        <begin position="412"/>
        <end position="577"/>
    </location>
</feature>
<reference evidence="17 18" key="1">
    <citation type="submission" date="2024-02" db="EMBL/GenBank/DDBJ databases">
        <title>Discinaceae phylogenomics.</title>
        <authorList>
            <person name="Dirks A.C."/>
            <person name="James T.Y."/>
        </authorList>
    </citation>
    <scope>NUCLEOTIDE SEQUENCE [LARGE SCALE GENOMIC DNA]</scope>
    <source>
        <strain evidence="17 18">ACD0624</strain>
    </source>
</reference>
<dbReference type="InterPro" id="IPR027417">
    <property type="entry name" value="P-loop_NTPase"/>
</dbReference>
<gene>
    <name evidence="17" type="primary">DBP3</name>
    <name evidence="17" type="ORF">Q9L58_002109</name>
</gene>
<keyword evidence="8 13" id="KW-0347">Helicase</keyword>
<keyword evidence="4" id="KW-0690">Ribosome biogenesis</keyword>
<evidence type="ECO:0000259" key="15">
    <source>
        <dbReference type="PROSITE" id="PS51192"/>
    </source>
</evidence>
<dbReference type="PANTHER" id="PTHR47958">
    <property type="entry name" value="ATP-DEPENDENT RNA HELICASE DBP3"/>
    <property type="match status" value="1"/>
</dbReference>
<dbReference type="InterPro" id="IPR001650">
    <property type="entry name" value="Helicase_C-like"/>
</dbReference>
<dbReference type="InterPro" id="IPR011545">
    <property type="entry name" value="DEAD/DEAH_box_helicase_dom"/>
</dbReference>
<evidence type="ECO:0000256" key="8">
    <source>
        <dbReference type="ARBA" id="ARBA00022806"/>
    </source>
</evidence>
<dbReference type="GO" id="GO:0016787">
    <property type="term" value="F:hydrolase activity"/>
    <property type="evidence" value="ECO:0007669"/>
    <property type="project" value="UniProtKB-KW"/>
</dbReference>